<dbReference type="EMBL" id="SAEB01000003">
    <property type="protein sequence ID" value="RVD87948.1"/>
    <property type="molecule type" value="Genomic_DNA"/>
</dbReference>
<proteinExistence type="predicted"/>
<name>A0A437AA36_ARTFL</name>
<evidence type="ECO:0000313" key="2">
    <source>
        <dbReference type="Proteomes" id="UP000283090"/>
    </source>
</evidence>
<gene>
    <name evidence="1" type="ORF">DFL_002150</name>
</gene>
<dbReference type="OrthoDB" id="5379947at2759"/>
<dbReference type="Proteomes" id="UP000283090">
    <property type="component" value="Unassembled WGS sequence"/>
</dbReference>
<dbReference type="GeneID" id="93584461"/>
<evidence type="ECO:0000313" key="1">
    <source>
        <dbReference type="EMBL" id="RVD87948.1"/>
    </source>
</evidence>
<accession>A0A437AA36</accession>
<dbReference type="AlphaFoldDB" id="A0A437AA36"/>
<keyword evidence="2" id="KW-1185">Reference proteome</keyword>
<reference evidence="1 2" key="1">
    <citation type="submission" date="2019-01" db="EMBL/GenBank/DDBJ databases">
        <title>Intercellular communication is required for trap formation in the nematode-trapping fungus Duddingtonia flagrans.</title>
        <authorList>
            <person name="Youssar L."/>
            <person name="Wernet V."/>
            <person name="Hensel N."/>
            <person name="Hildebrandt H.-G."/>
            <person name="Fischer R."/>
        </authorList>
    </citation>
    <scope>NUCLEOTIDE SEQUENCE [LARGE SCALE GENOMIC DNA]</scope>
    <source>
        <strain evidence="1 2">CBS H-5679</strain>
    </source>
</reference>
<dbReference type="VEuPathDB" id="FungiDB:DFL_002150"/>
<protein>
    <submittedName>
        <fullName evidence="1">Uncharacterized protein</fullName>
    </submittedName>
</protein>
<organism evidence="1 2">
    <name type="scientific">Arthrobotrys flagrans</name>
    <name type="common">Nematode-trapping fungus</name>
    <name type="synonym">Trichothecium flagrans</name>
    <dbReference type="NCBI Taxonomy" id="97331"/>
    <lineage>
        <taxon>Eukaryota</taxon>
        <taxon>Fungi</taxon>
        <taxon>Dikarya</taxon>
        <taxon>Ascomycota</taxon>
        <taxon>Pezizomycotina</taxon>
        <taxon>Orbiliomycetes</taxon>
        <taxon>Orbiliales</taxon>
        <taxon>Orbiliaceae</taxon>
        <taxon>Arthrobotrys</taxon>
    </lineage>
</organism>
<comment type="caution">
    <text evidence="1">The sequence shown here is derived from an EMBL/GenBank/DDBJ whole genome shotgun (WGS) entry which is preliminary data.</text>
</comment>
<sequence>MRYSRIPRRSISKEAPDASKIGPENQLFSSFLATSTPTYYDVKANASLSAKLRAKLHAISSRRPIGTIASLPSQGVSQIFVPSIEDSFSSEPIEISTTTTAFLETDEDQDFDSQSATLVENESLRQSVALLLSRNEPAKVPTVVGPILKSLPLCKKKLLKHPSRVDKLRPFLNKIRIGWISTIPMLHMSPRIENISAIKQQEEKRKDSSIIAEGLAIENKLKRAKTIALDESTDEESKILALEGVLNEVEVSRGNLEDWLLDEIEEVSTIYGELLGMDEIDMRMEGNHG</sequence>
<dbReference type="RefSeq" id="XP_067493492.1">
    <property type="nucleotide sequence ID" value="XM_067630895.1"/>
</dbReference>